<dbReference type="Gene3D" id="3.40.50.1000">
    <property type="entry name" value="HAD superfamily/HAD-like"/>
    <property type="match status" value="1"/>
</dbReference>
<dbReference type="PANTHER" id="PTHR43434">
    <property type="entry name" value="PHOSPHOGLYCOLATE PHOSPHATASE"/>
    <property type="match status" value="1"/>
</dbReference>
<evidence type="ECO:0000313" key="1">
    <source>
        <dbReference type="EMBL" id="GJE06574.1"/>
    </source>
</evidence>
<keyword evidence="2" id="KW-1185">Reference proteome</keyword>
<reference evidence="1" key="2">
    <citation type="submission" date="2021-08" db="EMBL/GenBank/DDBJ databases">
        <authorList>
            <person name="Tani A."/>
            <person name="Ola A."/>
            <person name="Ogura Y."/>
            <person name="Katsura K."/>
            <person name="Hayashi T."/>
        </authorList>
    </citation>
    <scope>NUCLEOTIDE SEQUENCE</scope>
    <source>
        <strain evidence="1">LMG 23639</strain>
    </source>
</reference>
<dbReference type="EMBL" id="BPQR01000031">
    <property type="protein sequence ID" value="GJE06574.1"/>
    <property type="molecule type" value="Genomic_DNA"/>
</dbReference>
<dbReference type="InterPro" id="IPR041492">
    <property type="entry name" value="HAD_2"/>
</dbReference>
<evidence type="ECO:0000313" key="2">
    <source>
        <dbReference type="Proteomes" id="UP001055102"/>
    </source>
</evidence>
<dbReference type="PANTHER" id="PTHR43434:SF13">
    <property type="entry name" value="PHOSPHOGLYCOLATE PHOSPHATASE"/>
    <property type="match status" value="1"/>
</dbReference>
<accession>A0ABQ4SVM5</accession>
<gene>
    <name evidence="1" type="primary">gph_1</name>
    <name evidence="1" type="ORF">AOPFMNJM_1896</name>
</gene>
<dbReference type="InterPro" id="IPR023214">
    <property type="entry name" value="HAD_sf"/>
</dbReference>
<dbReference type="Pfam" id="PF13419">
    <property type="entry name" value="HAD_2"/>
    <property type="match status" value="1"/>
</dbReference>
<comment type="caution">
    <text evidence="1">The sequence shown here is derived from an EMBL/GenBank/DDBJ whole genome shotgun (WGS) entry which is preliminary data.</text>
</comment>
<name>A0ABQ4SVM5_9HYPH</name>
<dbReference type="SUPFAM" id="SSF56784">
    <property type="entry name" value="HAD-like"/>
    <property type="match status" value="1"/>
</dbReference>
<organism evidence="1 2">
    <name type="scientific">Methylobacterium jeotgali</name>
    <dbReference type="NCBI Taxonomy" id="381630"/>
    <lineage>
        <taxon>Bacteria</taxon>
        <taxon>Pseudomonadati</taxon>
        <taxon>Pseudomonadota</taxon>
        <taxon>Alphaproteobacteria</taxon>
        <taxon>Hyphomicrobiales</taxon>
        <taxon>Methylobacteriaceae</taxon>
        <taxon>Methylobacterium</taxon>
    </lineage>
</organism>
<sequence>MRWLAARDAASIPLFSGVGAMLKALDERGIRLFVLSSNAEATVRAVLGPNAARIERFACGTSLSGKAGRLRRLIRASGLPADRVLAVGDETRDHDAARRAGCAFGAAVWGYTRREALAALAPDHLFERPDDIAGALVPVPG</sequence>
<reference evidence="1" key="1">
    <citation type="journal article" date="2021" name="Front. Microbiol.">
        <title>Comprehensive Comparative Genomics and Phenotyping of Methylobacterium Species.</title>
        <authorList>
            <person name="Alessa O."/>
            <person name="Ogura Y."/>
            <person name="Fujitani Y."/>
            <person name="Takami H."/>
            <person name="Hayashi T."/>
            <person name="Sahin N."/>
            <person name="Tani A."/>
        </authorList>
    </citation>
    <scope>NUCLEOTIDE SEQUENCE</scope>
    <source>
        <strain evidence="1">LMG 23639</strain>
    </source>
</reference>
<dbReference type="InterPro" id="IPR050155">
    <property type="entry name" value="HAD-like_hydrolase_sf"/>
</dbReference>
<dbReference type="InterPro" id="IPR036412">
    <property type="entry name" value="HAD-like_sf"/>
</dbReference>
<protein>
    <submittedName>
        <fullName evidence="1">Phosphoglycolate phosphatase</fullName>
    </submittedName>
</protein>
<dbReference type="Proteomes" id="UP001055102">
    <property type="component" value="Unassembled WGS sequence"/>
</dbReference>
<proteinExistence type="predicted"/>